<protein>
    <submittedName>
        <fullName evidence="1">Uncharacterized protein</fullName>
    </submittedName>
</protein>
<sequence>FFKAHVDTQFALAVAATQGDGLLMPSMTPPWLLK</sequence>
<evidence type="ECO:0000313" key="1">
    <source>
        <dbReference type="EMBL" id="CAA9247090.1"/>
    </source>
</evidence>
<gene>
    <name evidence="1" type="ORF">AVDCRST_MAG93-1575</name>
</gene>
<proteinExistence type="predicted"/>
<feature type="non-terminal residue" evidence="1">
    <location>
        <position position="1"/>
    </location>
</feature>
<dbReference type="EMBL" id="CADCTR010000532">
    <property type="protein sequence ID" value="CAA9247090.1"/>
    <property type="molecule type" value="Genomic_DNA"/>
</dbReference>
<accession>A0A6J4ICA4</accession>
<dbReference type="AlphaFoldDB" id="A0A6J4ICA4"/>
<organism evidence="1">
    <name type="scientific">uncultured Chloroflexia bacterium</name>
    <dbReference type="NCBI Taxonomy" id="1672391"/>
    <lineage>
        <taxon>Bacteria</taxon>
        <taxon>Bacillati</taxon>
        <taxon>Chloroflexota</taxon>
        <taxon>Chloroflexia</taxon>
        <taxon>environmental samples</taxon>
    </lineage>
</organism>
<reference evidence="1" key="1">
    <citation type="submission" date="2020-02" db="EMBL/GenBank/DDBJ databases">
        <authorList>
            <person name="Meier V. D."/>
        </authorList>
    </citation>
    <scope>NUCLEOTIDE SEQUENCE</scope>
    <source>
        <strain evidence="1">AVDCRST_MAG93</strain>
    </source>
</reference>
<name>A0A6J4ICA4_9CHLR</name>